<dbReference type="AlphaFoldDB" id="A0A5S9QTN3"/>
<name>A0A5S9QTN3_9GAMM</name>
<reference evidence="2 3" key="1">
    <citation type="submission" date="2019-11" db="EMBL/GenBank/DDBJ databases">
        <authorList>
            <person name="Holert J."/>
        </authorList>
    </citation>
    <scope>NUCLEOTIDE SEQUENCE [LARGE SCALE GENOMIC DNA]</scope>
    <source>
        <strain evidence="2">BC5_2</strain>
    </source>
</reference>
<dbReference type="OrthoDB" id="9788660at2"/>
<accession>A0A5S9QTN3</accession>
<organism evidence="2 3">
    <name type="scientific">BD1-7 clade bacterium</name>
    <dbReference type="NCBI Taxonomy" id="2029982"/>
    <lineage>
        <taxon>Bacteria</taxon>
        <taxon>Pseudomonadati</taxon>
        <taxon>Pseudomonadota</taxon>
        <taxon>Gammaproteobacteria</taxon>
        <taxon>Cellvibrionales</taxon>
        <taxon>Spongiibacteraceae</taxon>
        <taxon>BD1-7 clade</taxon>
    </lineage>
</organism>
<sequence length="203" mass="23606">MVQVEKHWNAIFADKIDEQLGWYERDLQQTLKYVDALNLRANACVFLPGAGTSGLADRLRERDWKMVLNDISDQALKQLQQRVGNCGCEYLHHDMSQPLPYSYDVDLWIDRAVLHFLLSDEQIKGYFNNLRQCVKPGGYVLLAEFAAGGATKCAGLDICQYTIEEMQERLGEEFELVAEERYTFINPFDDKRPYVYGLFYRQR</sequence>
<dbReference type="InterPro" id="IPR041698">
    <property type="entry name" value="Methyltransf_25"/>
</dbReference>
<dbReference type="EMBL" id="CACSII010000022">
    <property type="protein sequence ID" value="CAA0122469.1"/>
    <property type="molecule type" value="Genomic_DNA"/>
</dbReference>
<evidence type="ECO:0000313" key="3">
    <source>
        <dbReference type="Proteomes" id="UP000434580"/>
    </source>
</evidence>
<protein>
    <recommendedName>
        <fullName evidence="1">Methyltransferase domain-containing protein</fullName>
    </recommendedName>
</protein>
<dbReference type="Pfam" id="PF13649">
    <property type="entry name" value="Methyltransf_25"/>
    <property type="match status" value="1"/>
</dbReference>
<dbReference type="Proteomes" id="UP000434580">
    <property type="component" value="Unassembled WGS sequence"/>
</dbReference>
<evidence type="ECO:0000259" key="1">
    <source>
        <dbReference type="Pfam" id="PF13649"/>
    </source>
</evidence>
<dbReference type="Gene3D" id="3.40.50.150">
    <property type="entry name" value="Vaccinia Virus protein VP39"/>
    <property type="match status" value="1"/>
</dbReference>
<feature type="domain" description="Methyltransferase" evidence="1">
    <location>
        <begin position="49"/>
        <end position="138"/>
    </location>
</feature>
<gene>
    <name evidence="2" type="ORF">DPBNPPHM_02864</name>
</gene>
<evidence type="ECO:0000313" key="2">
    <source>
        <dbReference type="EMBL" id="CAA0122469.1"/>
    </source>
</evidence>
<dbReference type="CDD" id="cd02440">
    <property type="entry name" value="AdoMet_MTases"/>
    <property type="match status" value="1"/>
</dbReference>
<dbReference type="InterPro" id="IPR029063">
    <property type="entry name" value="SAM-dependent_MTases_sf"/>
</dbReference>
<dbReference type="SUPFAM" id="SSF53335">
    <property type="entry name" value="S-adenosyl-L-methionine-dependent methyltransferases"/>
    <property type="match status" value="1"/>
</dbReference>
<proteinExistence type="predicted"/>